<dbReference type="OrthoDB" id="667379at2759"/>
<gene>
    <name evidence="2" type="ORF">BAE44_0019253</name>
</gene>
<comment type="caution">
    <text evidence="2">The sequence shown here is derived from an EMBL/GenBank/DDBJ whole genome shotgun (WGS) entry which is preliminary data.</text>
</comment>
<keyword evidence="1" id="KW-1133">Transmembrane helix</keyword>
<proteinExistence type="predicted"/>
<evidence type="ECO:0000313" key="3">
    <source>
        <dbReference type="Proteomes" id="UP000095767"/>
    </source>
</evidence>
<keyword evidence="1" id="KW-0812">Transmembrane</keyword>
<keyword evidence="1" id="KW-0472">Membrane</keyword>
<dbReference type="PANTHER" id="PTHR35545">
    <property type="entry name" value="F-BOX DOMAIN-CONTAINING PROTEIN"/>
    <property type="match status" value="1"/>
</dbReference>
<evidence type="ECO:0008006" key="4">
    <source>
        <dbReference type="Google" id="ProtNLM"/>
    </source>
</evidence>
<feature type="transmembrane region" description="Helical" evidence="1">
    <location>
        <begin position="73"/>
        <end position="92"/>
    </location>
</feature>
<feature type="transmembrane region" description="Helical" evidence="1">
    <location>
        <begin position="28"/>
        <end position="52"/>
    </location>
</feature>
<evidence type="ECO:0000256" key="1">
    <source>
        <dbReference type="SAM" id="Phobius"/>
    </source>
</evidence>
<dbReference type="PANTHER" id="PTHR35545:SF28">
    <property type="entry name" value="OS07G0645701 PROTEIN"/>
    <property type="match status" value="1"/>
</dbReference>
<organism evidence="2 3">
    <name type="scientific">Dichanthelium oligosanthes</name>
    <dbReference type="NCBI Taxonomy" id="888268"/>
    <lineage>
        <taxon>Eukaryota</taxon>
        <taxon>Viridiplantae</taxon>
        <taxon>Streptophyta</taxon>
        <taxon>Embryophyta</taxon>
        <taxon>Tracheophyta</taxon>
        <taxon>Spermatophyta</taxon>
        <taxon>Magnoliopsida</taxon>
        <taxon>Liliopsida</taxon>
        <taxon>Poales</taxon>
        <taxon>Poaceae</taxon>
        <taxon>PACMAD clade</taxon>
        <taxon>Panicoideae</taxon>
        <taxon>Panicodae</taxon>
        <taxon>Paniceae</taxon>
        <taxon>Dichantheliinae</taxon>
        <taxon>Dichanthelium</taxon>
    </lineage>
</organism>
<reference evidence="2 3" key="1">
    <citation type="submission" date="2016-09" db="EMBL/GenBank/DDBJ databases">
        <title>The draft genome of Dichanthelium oligosanthes: A C3 panicoid grass species.</title>
        <authorList>
            <person name="Studer A.J."/>
            <person name="Schnable J.C."/>
            <person name="Brutnell T.P."/>
        </authorList>
    </citation>
    <scope>NUCLEOTIDE SEQUENCE [LARGE SCALE GENOMIC DNA]</scope>
    <source>
        <strain evidence="3">cv. Kellogg 1175</strain>
        <tissue evidence="2">Leaf</tissue>
    </source>
</reference>
<evidence type="ECO:0000313" key="2">
    <source>
        <dbReference type="EMBL" id="OEL19729.1"/>
    </source>
</evidence>
<sequence length="218" mass="24935">MLPEENKLYTSFNKLTKMFIHGIYVKFGLSWTISLLGTAPSLTTFGIEVWMLPEGQKLHALFNNLSKLFIHGIYVKFGLSWIITLLEAAPFLKTSGIKVCDHVCMEKNRRLYAKRINPWQKNNKVNSSRHLHLTRLEFGGFMAVKKHLQFVKAIMDYAPSLETILLEDKDPCEYCDEVNSNLAYSSTGSMFSKNKCEQDMTLNQLGVRVSCSVPIIFK</sequence>
<dbReference type="AlphaFoldDB" id="A0A1E5V3J2"/>
<name>A0A1E5V3J2_9POAL</name>
<keyword evidence="3" id="KW-1185">Reference proteome</keyword>
<dbReference type="EMBL" id="LWDX02052723">
    <property type="protein sequence ID" value="OEL19729.1"/>
    <property type="molecule type" value="Genomic_DNA"/>
</dbReference>
<protein>
    <recommendedName>
        <fullName evidence="4">FBD domain-containing protein</fullName>
    </recommendedName>
</protein>
<dbReference type="Proteomes" id="UP000095767">
    <property type="component" value="Unassembled WGS sequence"/>
</dbReference>
<accession>A0A1E5V3J2</accession>